<evidence type="ECO:0000313" key="1">
    <source>
        <dbReference type="EMBL" id="SKA13570.1"/>
    </source>
</evidence>
<proteinExistence type="predicted"/>
<reference evidence="1 2" key="1">
    <citation type="submission" date="2017-02" db="EMBL/GenBank/DDBJ databases">
        <authorList>
            <person name="Peterson S.W."/>
        </authorList>
    </citation>
    <scope>NUCLEOTIDE SEQUENCE [LARGE SCALE GENOMIC DNA]</scope>
    <source>
        <strain evidence="1 2">DSM 22335</strain>
    </source>
</reference>
<keyword evidence="2" id="KW-1185">Reference proteome</keyword>
<dbReference type="STRING" id="413434.SAMN04488132_111113"/>
<dbReference type="RefSeq" id="WP_139367203.1">
    <property type="nucleotide sequence ID" value="NZ_FUWH01000011.1"/>
</dbReference>
<dbReference type="OrthoDB" id="655382at2"/>
<evidence type="ECO:0000313" key="2">
    <source>
        <dbReference type="Proteomes" id="UP000190888"/>
    </source>
</evidence>
<dbReference type="AlphaFoldDB" id="A0A1T4RBZ7"/>
<protein>
    <submittedName>
        <fullName evidence="1">Uncharacterized protein</fullName>
    </submittedName>
</protein>
<dbReference type="PROSITE" id="PS51257">
    <property type="entry name" value="PROKAR_LIPOPROTEIN"/>
    <property type="match status" value="1"/>
</dbReference>
<name>A0A1T4RBZ7_9BACT</name>
<accession>A0A1T4RBZ7</accession>
<organism evidence="1 2">
    <name type="scientific">Sediminibacterium ginsengisoli</name>
    <dbReference type="NCBI Taxonomy" id="413434"/>
    <lineage>
        <taxon>Bacteria</taxon>
        <taxon>Pseudomonadati</taxon>
        <taxon>Bacteroidota</taxon>
        <taxon>Chitinophagia</taxon>
        <taxon>Chitinophagales</taxon>
        <taxon>Chitinophagaceae</taxon>
        <taxon>Sediminibacterium</taxon>
    </lineage>
</organism>
<dbReference type="Proteomes" id="UP000190888">
    <property type="component" value="Unassembled WGS sequence"/>
</dbReference>
<dbReference type="EMBL" id="FUWH01000011">
    <property type="protein sequence ID" value="SKA13570.1"/>
    <property type="molecule type" value="Genomic_DNA"/>
</dbReference>
<sequence>MSPKLTLPGATLIIVMISGCLRSYAQQPAADPAAVYNAVQLYHKALNPETGLYNGSQYLDYTFKLKEGIPFFRSATFTEGAIMYDGVLYEKVPMLLDLVIGSVIIKDPAAIFWIQLINEKVSWFTIGENSFVKIVADSLSGNSIMRTGFYQELYKGKLTMLKRHTKTVQEKIDQLDGVQRYIDDSRSYYIKKDEQYYAVNSKATLLKVLKDKKSEISQYIRKQKLDLRNDKDHAFAAVAAYYDGLVSGAVQP</sequence>
<gene>
    <name evidence="1" type="ORF">SAMN04488132_111113</name>
</gene>